<reference evidence="2 3" key="1">
    <citation type="submission" date="2019-07" db="EMBL/GenBank/DDBJ databases">
        <title>Whole genome shotgun sequence of Novosphingobium sediminis NBRC 106119.</title>
        <authorList>
            <person name="Hosoyama A."/>
            <person name="Uohara A."/>
            <person name="Ohji S."/>
            <person name="Ichikawa N."/>
        </authorList>
    </citation>
    <scope>NUCLEOTIDE SEQUENCE [LARGE SCALE GENOMIC DNA]</scope>
    <source>
        <strain evidence="2 3">NBRC 106119</strain>
    </source>
</reference>
<keyword evidence="3" id="KW-1185">Reference proteome</keyword>
<keyword evidence="1" id="KW-1133">Transmembrane helix</keyword>
<evidence type="ECO:0000256" key="1">
    <source>
        <dbReference type="SAM" id="Phobius"/>
    </source>
</evidence>
<keyword evidence="1" id="KW-0472">Membrane</keyword>
<evidence type="ECO:0000313" key="2">
    <source>
        <dbReference type="EMBL" id="GEN98846.1"/>
    </source>
</evidence>
<dbReference type="Proteomes" id="UP000321464">
    <property type="component" value="Unassembled WGS sequence"/>
</dbReference>
<sequence length="59" mass="5993">MVMGMKHILIAVGAVLMALGMLDLARNGSLGSWAIGVAALLIAFATRGDAPKNGANDAR</sequence>
<dbReference type="AlphaFoldDB" id="A0A512AGQ1"/>
<organism evidence="2 3">
    <name type="scientific">Novosphingobium sediminis</name>
    <dbReference type="NCBI Taxonomy" id="707214"/>
    <lineage>
        <taxon>Bacteria</taxon>
        <taxon>Pseudomonadati</taxon>
        <taxon>Pseudomonadota</taxon>
        <taxon>Alphaproteobacteria</taxon>
        <taxon>Sphingomonadales</taxon>
        <taxon>Sphingomonadaceae</taxon>
        <taxon>Novosphingobium</taxon>
    </lineage>
</organism>
<comment type="caution">
    <text evidence="2">The sequence shown here is derived from an EMBL/GenBank/DDBJ whole genome shotgun (WGS) entry which is preliminary data.</text>
</comment>
<proteinExistence type="predicted"/>
<protein>
    <submittedName>
        <fullName evidence="2">Uncharacterized protein</fullName>
    </submittedName>
</protein>
<accession>A0A512AGQ1</accession>
<feature type="transmembrane region" description="Helical" evidence="1">
    <location>
        <begin position="30"/>
        <end position="46"/>
    </location>
</feature>
<gene>
    <name evidence="2" type="ORF">NSE01_06790</name>
</gene>
<name>A0A512AGQ1_9SPHN</name>
<keyword evidence="1" id="KW-0812">Transmembrane</keyword>
<dbReference type="EMBL" id="BJYR01000005">
    <property type="protein sequence ID" value="GEN98846.1"/>
    <property type="molecule type" value="Genomic_DNA"/>
</dbReference>
<evidence type="ECO:0000313" key="3">
    <source>
        <dbReference type="Proteomes" id="UP000321464"/>
    </source>
</evidence>